<dbReference type="SUPFAM" id="SSF52540">
    <property type="entry name" value="P-loop containing nucleoside triphosphate hydrolases"/>
    <property type="match status" value="1"/>
</dbReference>
<keyword evidence="2" id="KW-1185">Reference proteome</keyword>
<dbReference type="EMBL" id="JBGEWD010000022">
    <property type="protein sequence ID" value="MEY8001648.1"/>
    <property type="molecule type" value="Genomic_DNA"/>
</dbReference>
<sequence length="220" mass="24693">MSRIRIFTGHFGSGKTEIAINYAINIAGKNQKAAIVDLDIVNPYFCTRSLKRQLEKKGVKVISSDPNLLNAELMVVPAEVLSVFNDKTYQVCFDVGGDAQGAVALGQFNEYFKSEPYDMYYVINNERPLTSNNEDTEKYIKFIEASSRLKVTHLISNSNLSYETTASDVLKGDRMVKELSQKLKIPHSYTVCRGDLADEIKGKASGKIFPIDIYMKAPWE</sequence>
<protein>
    <submittedName>
        <fullName evidence="1">ATP-binding protein</fullName>
    </submittedName>
</protein>
<proteinExistence type="predicted"/>
<gene>
    <name evidence="1" type="ORF">AB8U03_15870</name>
</gene>
<keyword evidence="1" id="KW-0547">Nucleotide-binding</keyword>
<keyword evidence="1" id="KW-0067">ATP-binding</keyword>
<dbReference type="RefSeq" id="WP_369705541.1">
    <property type="nucleotide sequence ID" value="NZ_JBGEWD010000022.1"/>
</dbReference>
<dbReference type="InterPro" id="IPR027417">
    <property type="entry name" value="P-loop_NTPase"/>
</dbReference>
<name>A0ABV4BXS1_9CLOT</name>
<comment type="caution">
    <text evidence="1">The sequence shown here is derived from an EMBL/GenBank/DDBJ whole genome shotgun (WGS) entry which is preliminary data.</text>
</comment>
<reference evidence="1 2" key="1">
    <citation type="submission" date="2024-08" db="EMBL/GenBank/DDBJ databases">
        <title>Clostridium lapicellarii sp. nov., and Clostridium renhuaiense sp. nov., two species isolated from the mud in a fermentation cellar used for producing sauce-flavour Chinese liquors.</title>
        <authorList>
            <person name="Yang F."/>
            <person name="Wang H."/>
            <person name="Chen L.Q."/>
            <person name="Zhou N."/>
            <person name="Lu J.J."/>
            <person name="Pu X.X."/>
            <person name="Wan B."/>
            <person name="Wang L."/>
            <person name="Liu S.J."/>
        </authorList>
    </citation>
    <scope>NUCLEOTIDE SEQUENCE [LARGE SCALE GENOMIC DNA]</scope>
    <source>
        <strain evidence="1 2">MT-5</strain>
    </source>
</reference>
<evidence type="ECO:0000313" key="2">
    <source>
        <dbReference type="Proteomes" id="UP001564657"/>
    </source>
</evidence>
<organism evidence="1 2">
    <name type="scientific">Clostridium moutaii</name>
    <dbReference type="NCBI Taxonomy" id="3240932"/>
    <lineage>
        <taxon>Bacteria</taxon>
        <taxon>Bacillati</taxon>
        <taxon>Bacillota</taxon>
        <taxon>Clostridia</taxon>
        <taxon>Eubacteriales</taxon>
        <taxon>Clostridiaceae</taxon>
        <taxon>Clostridium</taxon>
    </lineage>
</organism>
<evidence type="ECO:0000313" key="1">
    <source>
        <dbReference type="EMBL" id="MEY8001648.1"/>
    </source>
</evidence>
<dbReference type="GO" id="GO:0005524">
    <property type="term" value="F:ATP binding"/>
    <property type="evidence" value="ECO:0007669"/>
    <property type="project" value="UniProtKB-KW"/>
</dbReference>
<accession>A0ABV4BXS1</accession>
<dbReference type="Gene3D" id="3.40.50.300">
    <property type="entry name" value="P-loop containing nucleotide triphosphate hydrolases"/>
    <property type="match status" value="1"/>
</dbReference>
<dbReference type="Proteomes" id="UP001564657">
    <property type="component" value="Unassembled WGS sequence"/>
</dbReference>